<feature type="transmembrane region" description="Helical" evidence="7">
    <location>
        <begin position="26"/>
        <end position="44"/>
    </location>
</feature>
<keyword evidence="10" id="KW-1185">Reference proteome</keyword>
<evidence type="ECO:0000259" key="8">
    <source>
        <dbReference type="PROSITE" id="PS50850"/>
    </source>
</evidence>
<feature type="transmembrane region" description="Helical" evidence="7">
    <location>
        <begin position="93"/>
        <end position="111"/>
    </location>
</feature>
<keyword evidence="5" id="KW-0534">Nitrate assimilation</keyword>
<evidence type="ECO:0000256" key="2">
    <source>
        <dbReference type="ARBA" id="ARBA00008432"/>
    </source>
</evidence>
<evidence type="ECO:0000256" key="6">
    <source>
        <dbReference type="ARBA" id="ARBA00023136"/>
    </source>
</evidence>
<dbReference type="Proteomes" id="UP000682802">
    <property type="component" value="Chromosome 1"/>
</dbReference>
<feature type="transmembrane region" description="Helical" evidence="7">
    <location>
        <begin position="275"/>
        <end position="296"/>
    </location>
</feature>
<feature type="domain" description="Major facilitator superfamily (MFS) profile" evidence="8">
    <location>
        <begin position="26"/>
        <end position="429"/>
    </location>
</feature>
<dbReference type="InterPro" id="IPR044772">
    <property type="entry name" value="NO3_transporter"/>
</dbReference>
<evidence type="ECO:0000256" key="7">
    <source>
        <dbReference type="SAM" id="Phobius"/>
    </source>
</evidence>
<keyword evidence="6 7" id="KW-0472">Membrane</keyword>
<dbReference type="PROSITE" id="PS50850">
    <property type="entry name" value="MFS"/>
    <property type="match status" value="1"/>
</dbReference>
<feature type="transmembrane region" description="Helical" evidence="7">
    <location>
        <begin position="372"/>
        <end position="394"/>
    </location>
</feature>
<evidence type="ECO:0000256" key="4">
    <source>
        <dbReference type="ARBA" id="ARBA00022989"/>
    </source>
</evidence>
<name>A0ABX8GTK2_9BACT</name>
<gene>
    <name evidence="9" type="ORF">KM029_16685</name>
</gene>
<evidence type="ECO:0000313" key="10">
    <source>
        <dbReference type="Proteomes" id="UP000682802"/>
    </source>
</evidence>
<dbReference type="EMBL" id="CP076128">
    <property type="protein sequence ID" value="QWG06924.1"/>
    <property type="molecule type" value="Genomic_DNA"/>
</dbReference>
<evidence type="ECO:0000313" key="9">
    <source>
        <dbReference type="EMBL" id="QWG06924.1"/>
    </source>
</evidence>
<keyword evidence="4 7" id="KW-1133">Transmembrane helix</keyword>
<accession>A0ABX8GTK2</accession>
<keyword evidence="3 7" id="KW-0812">Transmembrane</keyword>
<comment type="similarity">
    <text evidence="2">Belongs to the major facilitator superfamily. Nitrate/nitrite porter (TC 2.A.1.8) family.</text>
</comment>
<protein>
    <submittedName>
        <fullName evidence="9">MFS transporter</fullName>
    </submittedName>
</protein>
<evidence type="ECO:0000256" key="5">
    <source>
        <dbReference type="ARBA" id="ARBA00023063"/>
    </source>
</evidence>
<feature type="transmembrane region" description="Helical" evidence="7">
    <location>
        <begin position="317"/>
        <end position="334"/>
    </location>
</feature>
<dbReference type="RefSeq" id="WP_144074326.1">
    <property type="nucleotide sequence ID" value="NZ_CP076128.1"/>
</dbReference>
<dbReference type="InterPro" id="IPR036259">
    <property type="entry name" value="MFS_trans_sf"/>
</dbReference>
<feature type="transmembrane region" description="Helical" evidence="7">
    <location>
        <begin position="340"/>
        <end position="360"/>
    </location>
</feature>
<dbReference type="Pfam" id="PF07690">
    <property type="entry name" value="MFS_1"/>
    <property type="match status" value="1"/>
</dbReference>
<proteinExistence type="inferred from homology"/>
<dbReference type="InterPro" id="IPR020846">
    <property type="entry name" value="MFS_dom"/>
</dbReference>
<evidence type="ECO:0000256" key="1">
    <source>
        <dbReference type="ARBA" id="ARBA00004141"/>
    </source>
</evidence>
<reference evidence="9 10" key="1">
    <citation type="submission" date="2021-05" db="EMBL/GenBank/DDBJ databases">
        <title>Comparative genomic studies on the polysaccharide-degrading batcterial strains of the Flammeovirga genus.</title>
        <authorList>
            <person name="Zewei F."/>
            <person name="Zheng Z."/>
            <person name="Yu L."/>
            <person name="Ruyue G."/>
            <person name="Yanhong M."/>
            <person name="Yuanyuan C."/>
            <person name="Jingyan G."/>
            <person name="Wenjun H."/>
        </authorList>
    </citation>
    <scope>NUCLEOTIDE SEQUENCE [LARGE SCALE GENOMIC DNA]</scope>
    <source>
        <strain evidence="9 10">YS10</strain>
    </source>
</reference>
<feature type="transmembrane region" description="Helical" evidence="7">
    <location>
        <begin position="193"/>
        <end position="210"/>
    </location>
</feature>
<sequence>MRSNTLSNEKATSINLFDLSSIQMRTFHLSWMAFFLCFFGWFAHAPLMNSTIGPDLDLTKDQKIIAFIASVGVTIFARLGVGNLCDKIGPRKSYIYLLTFGAFVVSASAFVTTWEMYFVSRLAIGVIGASFVITQYHTSVMFAPNVVGIANATSAGWGNLGGGVTQIMMPLIASGMLAAGFADSELSKWRPAMFVPAVLMLVVAFLYWRFTTDCPKGNYEDLPEERPQAAKGEKSLFMSAASDKRVWILFAMYAGCFGMELFVNGRAATYYQTKFALSENMAGGIAALFGLMNLFARSMGGWLGDKFSRTGGLEGRVKWLVAVMIVEGMALVLFSRMDYLPFAITAMIGFSLFVQMAEGATYSVVPFINKKALGSVSGIVGAGGNVGAVIYAQYLLRSGSSLEECFLIYGVAVSVIGLLGLTIKFSEADERSAIEEQEKLEAFEASLQNENIAV</sequence>
<dbReference type="SUPFAM" id="SSF103473">
    <property type="entry name" value="MFS general substrate transporter"/>
    <property type="match status" value="1"/>
</dbReference>
<feature type="transmembrane region" description="Helical" evidence="7">
    <location>
        <begin position="406"/>
        <end position="423"/>
    </location>
</feature>
<organism evidence="9 10">
    <name type="scientific">Flammeovirga kamogawensis</name>
    <dbReference type="NCBI Taxonomy" id="373891"/>
    <lineage>
        <taxon>Bacteria</taxon>
        <taxon>Pseudomonadati</taxon>
        <taxon>Bacteroidota</taxon>
        <taxon>Cytophagia</taxon>
        <taxon>Cytophagales</taxon>
        <taxon>Flammeovirgaceae</taxon>
        <taxon>Flammeovirga</taxon>
    </lineage>
</organism>
<dbReference type="CDD" id="cd17341">
    <property type="entry name" value="MFS_NRT2_like"/>
    <property type="match status" value="1"/>
</dbReference>
<comment type="subcellular location">
    <subcellularLocation>
        <location evidence="1">Membrane</location>
        <topology evidence="1">Multi-pass membrane protein</topology>
    </subcellularLocation>
</comment>
<feature type="transmembrane region" description="Helical" evidence="7">
    <location>
        <begin position="157"/>
        <end position="181"/>
    </location>
</feature>
<dbReference type="PANTHER" id="PTHR23515">
    <property type="entry name" value="HIGH-AFFINITY NITRATE TRANSPORTER 2.3"/>
    <property type="match status" value="1"/>
</dbReference>
<feature type="transmembrane region" description="Helical" evidence="7">
    <location>
        <begin position="64"/>
        <end position="81"/>
    </location>
</feature>
<dbReference type="Gene3D" id="1.20.1250.20">
    <property type="entry name" value="MFS general substrate transporter like domains"/>
    <property type="match status" value="2"/>
</dbReference>
<dbReference type="InterPro" id="IPR011701">
    <property type="entry name" value="MFS"/>
</dbReference>
<evidence type="ECO:0000256" key="3">
    <source>
        <dbReference type="ARBA" id="ARBA00022692"/>
    </source>
</evidence>
<feature type="transmembrane region" description="Helical" evidence="7">
    <location>
        <begin position="246"/>
        <end position="263"/>
    </location>
</feature>